<reference evidence="3 4" key="1">
    <citation type="submission" date="2017-03" db="EMBL/GenBank/DDBJ databases">
        <authorList>
            <person name="Afonso C.L."/>
            <person name="Miller P.J."/>
            <person name="Scott M.A."/>
            <person name="Spackman E."/>
            <person name="Goraichik I."/>
            <person name="Dimitrov K.M."/>
            <person name="Suarez D.L."/>
            <person name="Swayne D.E."/>
        </authorList>
    </citation>
    <scope>NUCLEOTIDE SEQUENCE [LARGE SCALE GENOMIC DNA]</scope>
    <source>
        <strain evidence="3 4">CECT 7639</strain>
    </source>
</reference>
<keyword evidence="1" id="KW-0472">Membrane</keyword>
<dbReference type="SUPFAM" id="SSF53300">
    <property type="entry name" value="vWA-like"/>
    <property type="match status" value="1"/>
</dbReference>
<dbReference type="Pfam" id="PF00092">
    <property type="entry name" value="VWA"/>
    <property type="match status" value="1"/>
</dbReference>
<keyword evidence="1" id="KW-1133">Transmembrane helix</keyword>
<dbReference type="InterPro" id="IPR050768">
    <property type="entry name" value="UPF0353/GerABKA_families"/>
</dbReference>
<keyword evidence="1" id="KW-0812">Transmembrane</keyword>
<dbReference type="InterPro" id="IPR036465">
    <property type="entry name" value="vWFA_dom_sf"/>
</dbReference>
<evidence type="ECO:0000256" key="1">
    <source>
        <dbReference type="SAM" id="Phobius"/>
    </source>
</evidence>
<feature type="domain" description="VWFA" evidence="2">
    <location>
        <begin position="96"/>
        <end position="280"/>
    </location>
</feature>
<organism evidence="3 4">
    <name type="scientific">Falsiruegeria litorea R37</name>
    <dbReference type="NCBI Taxonomy" id="1200284"/>
    <lineage>
        <taxon>Bacteria</taxon>
        <taxon>Pseudomonadati</taxon>
        <taxon>Pseudomonadota</taxon>
        <taxon>Alphaproteobacteria</taxon>
        <taxon>Rhodobacterales</taxon>
        <taxon>Roseobacteraceae</taxon>
        <taxon>Falsiruegeria</taxon>
    </lineage>
</organism>
<keyword evidence="4" id="KW-1185">Reference proteome</keyword>
<dbReference type="PANTHER" id="PTHR22550:SF18">
    <property type="entry name" value="VWFA DOMAIN-CONTAINING PROTEIN"/>
    <property type="match status" value="1"/>
</dbReference>
<dbReference type="Gene3D" id="3.40.50.410">
    <property type="entry name" value="von Willebrand factor, type A domain"/>
    <property type="match status" value="1"/>
</dbReference>
<dbReference type="PROSITE" id="PS50234">
    <property type="entry name" value="VWFA"/>
    <property type="match status" value="1"/>
</dbReference>
<gene>
    <name evidence="3" type="ORF">TRL7639_02155</name>
</gene>
<feature type="transmembrane region" description="Helical" evidence="1">
    <location>
        <begin position="6"/>
        <end position="24"/>
    </location>
</feature>
<dbReference type="AlphaFoldDB" id="A0A1Y5SLU3"/>
<feature type="transmembrane region" description="Helical" evidence="1">
    <location>
        <begin position="299"/>
        <end position="320"/>
    </location>
</feature>
<feature type="transmembrane region" description="Helical" evidence="1">
    <location>
        <begin position="61"/>
        <end position="80"/>
    </location>
</feature>
<dbReference type="EMBL" id="FWFO01000001">
    <property type="protein sequence ID" value="SLN41977.1"/>
    <property type="molecule type" value="Genomic_DNA"/>
</dbReference>
<dbReference type="PANTHER" id="PTHR22550">
    <property type="entry name" value="SPORE GERMINATION PROTEIN"/>
    <property type="match status" value="1"/>
</dbReference>
<dbReference type="InterPro" id="IPR002035">
    <property type="entry name" value="VWF_A"/>
</dbReference>
<evidence type="ECO:0000313" key="4">
    <source>
        <dbReference type="Proteomes" id="UP000193077"/>
    </source>
</evidence>
<evidence type="ECO:0000259" key="2">
    <source>
        <dbReference type="PROSITE" id="PS50234"/>
    </source>
</evidence>
<dbReference type="Proteomes" id="UP000193077">
    <property type="component" value="Unassembled WGS sequence"/>
</dbReference>
<name>A0A1Y5SLU3_9RHOB</name>
<dbReference type="OrthoDB" id="6206554at2"/>
<sequence length="330" mass="35864">MSLSLSAPLMLLLLPLPLLVWFFAPPHRHRVRATRVPFFRDLTQAAGFEAQHGALILRRSTLQMIAACLAWVLLVLALAGPERLGEPIVTENAARDTVLALDISGSMDERDFVAQDGTRKQRLEAVTDVLRPFIAERDGDRMALIVFGTRAFVQAPFTDDLQSLNGFLDQTQVGMAGPNTALGDAIGLAIRTFQGSEIEERLMILLSDGSDTSSTMTPVNAATIAADQGVTIFTIGVGDPEATGEARVDLGILEDIAKRTGGKFFYADDQAALTSIYKRIDELNPRVVETTSYRPKTSLAYVPLSLALLIVLLATTLLHLGSRRRGARHV</sequence>
<evidence type="ECO:0000313" key="3">
    <source>
        <dbReference type="EMBL" id="SLN41977.1"/>
    </source>
</evidence>
<dbReference type="RefSeq" id="WP_085795666.1">
    <property type="nucleotide sequence ID" value="NZ_FWFO01000001.1"/>
</dbReference>
<proteinExistence type="predicted"/>
<protein>
    <submittedName>
        <fullName evidence="3">von Willebrand factor type A domain protein</fullName>
    </submittedName>
</protein>
<accession>A0A1Y5SLU3</accession>
<dbReference type="SMART" id="SM00327">
    <property type="entry name" value="VWA"/>
    <property type="match status" value="1"/>
</dbReference>